<dbReference type="GO" id="GO:0030973">
    <property type="term" value="F:molybdate ion binding"/>
    <property type="evidence" value="ECO:0007669"/>
    <property type="project" value="UniProtKB-ARBA"/>
</dbReference>
<feature type="signal peptide" evidence="7">
    <location>
        <begin position="1"/>
        <end position="29"/>
    </location>
</feature>
<sequence length="263" mass="28693">MKRVSFKKSLWILLVLLFWAVGTSWSAFAAEANEITVSAAASLKNVFEEIGKAYDGQNKGAKTYFNFAASGDLKRQIVAGAPVDVFASAALREMDDLERQGLLVAGTKRNFAVNGMVLAKPALSKVQVRSFKDLTKPEIKRIGIGNPVTVPAGMYAEQVLRHFGVWDQVKDKLILGESVRQVLDYVARGEVDVGIVFSTDAKVRAKEVAVLLDAPGNSHSPAIYPIAVLKNARNANVARAFVDFVMSADGKKILEKYGFRTEK</sequence>
<organism evidence="8 9">
    <name type="scientific">Syntrophorhabdus aromaticivorans</name>
    <dbReference type="NCBI Taxonomy" id="328301"/>
    <lineage>
        <taxon>Bacteria</taxon>
        <taxon>Pseudomonadati</taxon>
        <taxon>Thermodesulfobacteriota</taxon>
        <taxon>Syntrophorhabdia</taxon>
        <taxon>Syntrophorhabdales</taxon>
        <taxon>Syntrophorhabdaceae</taxon>
        <taxon>Syntrophorhabdus</taxon>
    </lineage>
</organism>
<proteinExistence type="inferred from homology"/>
<dbReference type="NCBIfam" id="TIGR01256">
    <property type="entry name" value="modA"/>
    <property type="match status" value="1"/>
</dbReference>
<dbReference type="InterPro" id="IPR041879">
    <property type="entry name" value="YvgL-like_PBP2"/>
</dbReference>
<dbReference type="EMBL" id="JAAYEE010000081">
    <property type="protein sequence ID" value="NLW34790.1"/>
    <property type="molecule type" value="Genomic_DNA"/>
</dbReference>
<comment type="similarity">
    <text evidence="1">Belongs to the bacterial solute-binding protein ModA family.</text>
</comment>
<dbReference type="PANTHER" id="PTHR30632:SF0">
    <property type="entry name" value="SULFATE-BINDING PROTEIN"/>
    <property type="match status" value="1"/>
</dbReference>
<dbReference type="InterPro" id="IPR050682">
    <property type="entry name" value="ModA/WtpA"/>
</dbReference>
<dbReference type="Proteomes" id="UP000777265">
    <property type="component" value="Unassembled WGS sequence"/>
</dbReference>
<dbReference type="GO" id="GO:0015689">
    <property type="term" value="P:molybdate ion transport"/>
    <property type="evidence" value="ECO:0007669"/>
    <property type="project" value="InterPro"/>
</dbReference>
<comment type="subunit">
    <text evidence="5">The complex is composed of two ATP-binding proteins (ModC), two transmembrane proteins (ModB) and a solute-binding protein (ModA).</text>
</comment>
<evidence type="ECO:0000256" key="5">
    <source>
        <dbReference type="ARBA" id="ARBA00062515"/>
    </source>
</evidence>
<accession>A0A971RZY8</accession>
<evidence type="ECO:0000256" key="1">
    <source>
        <dbReference type="ARBA" id="ARBA00009175"/>
    </source>
</evidence>
<keyword evidence="2 6" id="KW-0500">Molybdenum</keyword>
<dbReference type="GO" id="GO:0046872">
    <property type="term" value="F:metal ion binding"/>
    <property type="evidence" value="ECO:0007669"/>
    <property type="project" value="UniProtKB-KW"/>
</dbReference>
<feature type="binding site" evidence="6">
    <location>
        <position position="179"/>
    </location>
    <ligand>
        <name>molybdate</name>
        <dbReference type="ChEBI" id="CHEBI:36264"/>
    </ligand>
</feature>
<evidence type="ECO:0000256" key="4">
    <source>
        <dbReference type="ARBA" id="ARBA00022729"/>
    </source>
</evidence>
<name>A0A971RZY8_9BACT</name>
<feature type="chain" id="PRO_5037836337" evidence="7">
    <location>
        <begin position="30"/>
        <end position="263"/>
    </location>
</feature>
<keyword evidence="3 6" id="KW-0479">Metal-binding</keyword>
<evidence type="ECO:0000256" key="2">
    <source>
        <dbReference type="ARBA" id="ARBA00022505"/>
    </source>
</evidence>
<keyword evidence="4 7" id="KW-0732">Signal</keyword>
<dbReference type="GO" id="GO:1901359">
    <property type="term" value="F:tungstate binding"/>
    <property type="evidence" value="ECO:0007669"/>
    <property type="project" value="UniProtKB-ARBA"/>
</dbReference>
<feature type="binding site" evidence="6">
    <location>
        <position position="42"/>
    </location>
    <ligand>
        <name>molybdate</name>
        <dbReference type="ChEBI" id="CHEBI:36264"/>
    </ligand>
</feature>
<dbReference type="FunFam" id="3.40.190.10:FF:000035">
    <property type="entry name" value="Molybdate ABC transporter substrate-binding protein"/>
    <property type="match status" value="1"/>
</dbReference>
<dbReference type="AlphaFoldDB" id="A0A971RZY8"/>
<evidence type="ECO:0000256" key="7">
    <source>
        <dbReference type="SAM" id="SignalP"/>
    </source>
</evidence>
<dbReference type="Pfam" id="PF13531">
    <property type="entry name" value="SBP_bac_11"/>
    <property type="match status" value="1"/>
</dbReference>
<gene>
    <name evidence="8" type="primary">modA</name>
    <name evidence="8" type="ORF">GXY80_04815</name>
</gene>
<protein>
    <submittedName>
        <fullName evidence="8">Molybdate ABC transporter substrate-binding protein</fullName>
    </submittedName>
</protein>
<evidence type="ECO:0000256" key="6">
    <source>
        <dbReference type="PIRSR" id="PIRSR004846-1"/>
    </source>
</evidence>
<dbReference type="InterPro" id="IPR005950">
    <property type="entry name" value="ModA"/>
</dbReference>
<dbReference type="SUPFAM" id="SSF53850">
    <property type="entry name" value="Periplasmic binding protein-like II"/>
    <property type="match status" value="1"/>
</dbReference>
<reference evidence="8" key="1">
    <citation type="journal article" date="2020" name="Biotechnol. Biofuels">
        <title>New insights from the biogas microbiome by comprehensive genome-resolved metagenomics of nearly 1600 species originating from multiple anaerobic digesters.</title>
        <authorList>
            <person name="Campanaro S."/>
            <person name="Treu L."/>
            <person name="Rodriguez-R L.M."/>
            <person name="Kovalovszki A."/>
            <person name="Ziels R.M."/>
            <person name="Maus I."/>
            <person name="Zhu X."/>
            <person name="Kougias P.G."/>
            <person name="Basile A."/>
            <person name="Luo G."/>
            <person name="Schluter A."/>
            <person name="Konstantinidis K.T."/>
            <person name="Angelidaki I."/>
        </authorList>
    </citation>
    <scope>NUCLEOTIDE SEQUENCE</scope>
    <source>
        <strain evidence="8">AS06rmzACSIP_7</strain>
    </source>
</reference>
<feature type="binding site" evidence="6">
    <location>
        <position position="152"/>
    </location>
    <ligand>
        <name>molybdate</name>
        <dbReference type="ChEBI" id="CHEBI:36264"/>
    </ligand>
</feature>
<evidence type="ECO:0000313" key="9">
    <source>
        <dbReference type="Proteomes" id="UP000777265"/>
    </source>
</evidence>
<reference evidence="8" key="2">
    <citation type="submission" date="2020-01" db="EMBL/GenBank/DDBJ databases">
        <authorList>
            <person name="Campanaro S."/>
        </authorList>
    </citation>
    <scope>NUCLEOTIDE SEQUENCE</scope>
    <source>
        <strain evidence="8">AS06rmzACSIP_7</strain>
    </source>
</reference>
<dbReference type="Gene3D" id="3.40.190.10">
    <property type="entry name" value="Periplasmic binding protein-like II"/>
    <property type="match status" value="2"/>
</dbReference>
<dbReference type="CDD" id="cd13537">
    <property type="entry name" value="PBP2_YvgL_like"/>
    <property type="match status" value="1"/>
</dbReference>
<evidence type="ECO:0000313" key="8">
    <source>
        <dbReference type="EMBL" id="NLW34790.1"/>
    </source>
</evidence>
<dbReference type="PIRSF" id="PIRSF004846">
    <property type="entry name" value="ModA"/>
    <property type="match status" value="1"/>
</dbReference>
<feature type="binding site" evidence="6">
    <location>
        <position position="70"/>
    </location>
    <ligand>
        <name>molybdate</name>
        <dbReference type="ChEBI" id="CHEBI:36264"/>
    </ligand>
</feature>
<dbReference type="PANTHER" id="PTHR30632">
    <property type="entry name" value="MOLYBDATE-BINDING PERIPLASMIC PROTEIN"/>
    <property type="match status" value="1"/>
</dbReference>
<evidence type="ECO:0000256" key="3">
    <source>
        <dbReference type="ARBA" id="ARBA00022723"/>
    </source>
</evidence>
<comment type="caution">
    <text evidence="8">The sequence shown here is derived from an EMBL/GenBank/DDBJ whole genome shotgun (WGS) entry which is preliminary data.</text>
</comment>